<dbReference type="KEGG" id="dtl:H8F01_10415"/>
<protein>
    <submittedName>
        <fullName evidence="1">Uncharacterized protein</fullName>
    </submittedName>
</protein>
<dbReference type="RefSeq" id="WP_187058951.1">
    <property type="nucleotide sequence ID" value="NZ_CP060412.1"/>
</dbReference>
<dbReference type="EMBL" id="CP060412">
    <property type="protein sequence ID" value="QNK03485.1"/>
    <property type="molecule type" value="Genomic_DNA"/>
</dbReference>
<dbReference type="Proteomes" id="UP000515873">
    <property type="component" value="Chromosome"/>
</dbReference>
<sequence>MLSALFEVTYRRDLCLQSGPATIVPAAKIRLLKSAPRTSEGLSVVKVTEDERVLLFGDFSGFHLYVIVTHTKFRVDPSSVRAMKGDRFSATVYCEPMNHGREAARHSRVLQLWFKSPVLHAEHVEACAYGNEPNGFAFHVPGCGVQKYFCDMAFVTGYSTRPVTIPANIEYIGMSARGGSEVHSRFQGGHDKLESVLSELVQRQSFCDVSILVYKPGELEANLAFHTVVEILEAGLIGHFKPKHNTEHRNFPSSAHKLTGAARSLGANGLKLQLEAPKNVVLYSDGQPLPRNIHDADYDL</sequence>
<organism evidence="1 2">
    <name type="scientific">Dyella telluris</name>
    <dbReference type="NCBI Taxonomy" id="2763498"/>
    <lineage>
        <taxon>Bacteria</taxon>
        <taxon>Pseudomonadati</taxon>
        <taxon>Pseudomonadota</taxon>
        <taxon>Gammaproteobacteria</taxon>
        <taxon>Lysobacterales</taxon>
        <taxon>Rhodanobacteraceae</taxon>
        <taxon>Dyella</taxon>
    </lineage>
</organism>
<proteinExistence type="predicted"/>
<reference evidence="1 2" key="1">
    <citation type="submission" date="2020-08" db="EMBL/GenBank/DDBJ databases">
        <title>Dyella sp. G9 isolated from forest soil.</title>
        <authorList>
            <person name="Fu J."/>
            <person name="Qiu L."/>
        </authorList>
    </citation>
    <scope>NUCLEOTIDE SEQUENCE [LARGE SCALE GENOMIC DNA]</scope>
    <source>
        <strain evidence="1 2">G9</strain>
    </source>
</reference>
<accession>A0A7G8Q9M7</accession>
<gene>
    <name evidence="1" type="ORF">H8F01_10415</name>
</gene>
<keyword evidence="2" id="KW-1185">Reference proteome</keyword>
<name>A0A7G8Q9M7_9GAMM</name>
<evidence type="ECO:0000313" key="1">
    <source>
        <dbReference type="EMBL" id="QNK03485.1"/>
    </source>
</evidence>
<evidence type="ECO:0000313" key="2">
    <source>
        <dbReference type="Proteomes" id="UP000515873"/>
    </source>
</evidence>
<dbReference type="AlphaFoldDB" id="A0A7G8Q9M7"/>